<reference evidence="2 3" key="1">
    <citation type="submission" date="2023-02" db="EMBL/GenBank/DDBJ databases">
        <title>LHISI_Scaffold_Assembly.</title>
        <authorList>
            <person name="Stuart O.P."/>
            <person name="Cleave R."/>
            <person name="Magrath M.J.L."/>
            <person name="Mikheyev A.S."/>
        </authorList>
    </citation>
    <scope>NUCLEOTIDE SEQUENCE [LARGE SCALE GENOMIC DNA]</scope>
    <source>
        <strain evidence="2">Daus_M_001</strain>
        <tissue evidence="2">Leg muscle</tissue>
    </source>
</reference>
<evidence type="ECO:0000256" key="1">
    <source>
        <dbReference type="SAM" id="MobiDB-lite"/>
    </source>
</evidence>
<accession>A0ABQ9I9I1</accession>
<sequence>MKYRRNVRAGGTGDPRENPLISGIVRYDSHLRKSRSIPQTAERITLGNRSEDYLLMTTAATETVTMDSTSRLMNMTSVKSIEPARLAGFTCAFDESLVCYVRSNVARLLGWSSLCVWLGCGLRVASFTRLSVHIMPPRVRCGTTASLPPPKFPPLFRDRPGSVASRRVASVKDSDAAASEGSSQNGHRFSRTASVQRE</sequence>
<proteinExistence type="predicted"/>
<comment type="caution">
    <text evidence="2">The sequence shown here is derived from an EMBL/GenBank/DDBJ whole genome shotgun (WGS) entry which is preliminary data.</text>
</comment>
<name>A0ABQ9I9I1_9NEOP</name>
<evidence type="ECO:0000313" key="3">
    <source>
        <dbReference type="Proteomes" id="UP001159363"/>
    </source>
</evidence>
<feature type="region of interest" description="Disordered" evidence="1">
    <location>
        <begin position="150"/>
        <end position="198"/>
    </location>
</feature>
<feature type="compositionally biased region" description="Polar residues" evidence="1">
    <location>
        <begin position="180"/>
        <end position="198"/>
    </location>
</feature>
<organism evidence="2 3">
    <name type="scientific">Dryococelus australis</name>
    <dbReference type="NCBI Taxonomy" id="614101"/>
    <lineage>
        <taxon>Eukaryota</taxon>
        <taxon>Metazoa</taxon>
        <taxon>Ecdysozoa</taxon>
        <taxon>Arthropoda</taxon>
        <taxon>Hexapoda</taxon>
        <taxon>Insecta</taxon>
        <taxon>Pterygota</taxon>
        <taxon>Neoptera</taxon>
        <taxon>Polyneoptera</taxon>
        <taxon>Phasmatodea</taxon>
        <taxon>Verophasmatodea</taxon>
        <taxon>Anareolatae</taxon>
        <taxon>Phasmatidae</taxon>
        <taxon>Eurycanthinae</taxon>
        <taxon>Dryococelus</taxon>
    </lineage>
</organism>
<protein>
    <submittedName>
        <fullName evidence="2">Uncharacterized protein</fullName>
    </submittedName>
</protein>
<gene>
    <name evidence="2" type="ORF">PR048_005916</name>
</gene>
<dbReference type="EMBL" id="JARBHB010000002">
    <property type="protein sequence ID" value="KAJ8893325.1"/>
    <property type="molecule type" value="Genomic_DNA"/>
</dbReference>
<dbReference type="Proteomes" id="UP001159363">
    <property type="component" value="Chromosome 2"/>
</dbReference>
<keyword evidence="3" id="KW-1185">Reference proteome</keyword>
<evidence type="ECO:0000313" key="2">
    <source>
        <dbReference type="EMBL" id="KAJ8893325.1"/>
    </source>
</evidence>